<dbReference type="InterPro" id="IPR000866">
    <property type="entry name" value="AhpC/TSA"/>
</dbReference>
<protein>
    <recommendedName>
        <fullName evidence="2">thioredoxin-dependent peroxiredoxin</fullName>
        <ecNumber evidence="2">1.11.1.24</ecNumber>
    </recommendedName>
    <alternativeName>
        <fullName evidence="8">Thioredoxin peroxidase</fullName>
    </alternativeName>
    <alternativeName>
        <fullName evidence="10">Thioredoxin-dependent peroxiredoxin Bcp</fullName>
    </alternativeName>
</protein>
<evidence type="ECO:0000256" key="7">
    <source>
        <dbReference type="ARBA" id="ARBA00023284"/>
    </source>
</evidence>
<keyword evidence="6" id="KW-1015">Disulfide bond</keyword>
<reference evidence="13 14" key="1">
    <citation type="journal article" date="2015" name="Genome Announc.">
        <title>Complete Genome Sequence of Sedimenticola thiotaurini Strain SIP-G1, a Polyphosphate- and Polyhydroxyalkanoate-Accumulating Sulfur-Oxidizing Gammaproteobacterium Isolated from Salt Marsh Sediments.</title>
        <authorList>
            <person name="Flood B.E."/>
            <person name="Jones D.S."/>
            <person name="Bailey J.V."/>
        </authorList>
    </citation>
    <scope>NUCLEOTIDE SEQUENCE [LARGE SCALE GENOMIC DNA]</scope>
    <source>
        <strain evidence="13 14">SIP-G1</strain>
    </source>
</reference>
<dbReference type="KEGG" id="seds:AAY24_10300"/>
<evidence type="ECO:0000313" key="13">
    <source>
        <dbReference type="EMBL" id="AKH20683.1"/>
    </source>
</evidence>
<dbReference type="GO" id="GO:0034599">
    <property type="term" value="P:cellular response to oxidative stress"/>
    <property type="evidence" value="ECO:0007669"/>
    <property type="project" value="TreeGrafter"/>
</dbReference>
<dbReference type="GO" id="GO:0005737">
    <property type="term" value="C:cytoplasm"/>
    <property type="evidence" value="ECO:0007669"/>
    <property type="project" value="TreeGrafter"/>
</dbReference>
<dbReference type="EC" id="1.11.1.24" evidence="2"/>
<accession>A0A0F7K144</accession>
<comment type="function">
    <text evidence="1">Thiol-specific peroxidase that catalyzes the reduction of hydrogen peroxide and organic hydroperoxides to water and alcohols, respectively. Plays a role in cell protection against oxidative stress by detoxifying peroxides and as sensor of hydrogen peroxide-mediated signaling events.</text>
</comment>
<gene>
    <name evidence="13" type="ORF">AAY24_10300</name>
</gene>
<dbReference type="GO" id="GO:0008379">
    <property type="term" value="F:thioredoxin peroxidase activity"/>
    <property type="evidence" value="ECO:0007669"/>
    <property type="project" value="TreeGrafter"/>
</dbReference>
<dbReference type="InterPro" id="IPR013766">
    <property type="entry name" value="Thioredoxin_domain"/>
</dbReference>
<dbReference type="GO" id="GO:0045454">
    <property type="term" value="P:cell redox homeostasis"/>
    <property type="evidence" value="ECO:0007669"/>
    <property type="project" value="TreeGrafter"/>
</dbReference>
<dbReference type="OrthoDB" id="9809746at2"/>
<dbReference type="RefSeq" id="WP_046859613.1">
    <property type="nucleotide sequence ID" value="NZ_CP011412.1"/>
</dbReference>
<comment type="catalytic activity">
    <reaction evidence="11">
        <text>a hydroperoxide + [thioredoxin]-dithiol = an alcohol + [thioredoxin]-disulfide + H2O</text>
        <dbReference type="Rhea" id="RHEA:62620"/>
        <dbReference type="Rhea" id="RHEA-COMP:10698"/>
        <dbReference type="Rhea" id="RHEA-COMP:10700"/>
        <dbReference type="ChEBI" id="CHEBI:15377"/>
        <dbReference type="ChEBI" id="CHEBI:29950"/>
        <dbReference type="ChEBI" id="CHEBI:30879"/>
        <dbReference type="ChEBI" id="CHEBI:35924"/>
        <dbReference type="ChEBI" id="CHEBI:50058"/>
        <dbReference type="EC" id="1.11.1.24"/>
    </reaction>
</comment>
<evidence type="ECO:0000313" key="14">
    <source>
        <dbReference type="Proteomes" id="UP000034410"/>
    </source>
</evidence>
<proteinExistence type="inferred from homology"/>
<keyword evidence="5" id="KW-0560">Oxidoreductase</keyword>
<evidence type="ECO:0000256" key="2">
    <source>
        <dbReference type="ARBA" id="ARBA00013017"/>
    </source>
</evidence>
<dbReference type="EMBL" id="CP011412">
    <property type="protein sequence ID" value="AKH20683.1"/>
    <property type="molecule type" value="Genomic_DNA"/>
</dbReference>
<evidence type="ECO:0000256" key="4">
    <source>
        <dbReference type="ARBA" id="ARBA00022862"/>
    </source>
</evidence>
<evidence type="ECO:0000256" key="3">
    <source>
        <dbReference type="ARBA" id="ARBA00022559"/>
    </source>
</evidence>
<dbReference type="Proteomes" id="UP000034410">
    <property type="component" value="Chromosome"/>
</dbReference>
<dbReference type="AlphaFoldDB" id="A0A0F7K144"/>
<evidence type="ECO:0000256" key="5">
    <source>
        <dbReference type="ARBA" id="ARBA00023002"/>
    </source>
</evidence>
<evidence type="ECO:0000256" key="9">
    <source>
        <dbReference type="ARBA" id="ARBA00038489"/>
    </source>
</evidence>
<keyword evidence="4" id="KW-0049">Antioxidant</keyword>
<evidence type="ECO:0000256" key="6">
    <source>
        <dbReference type="ARBA" id="ARBA00023157"/>
    </source>
</evidence>
<feature type="domain" description="Thioredoxin" evidence="12">
    <location>
        <begin position="43"/>
        <end position="214"/>
    </location>
</feature>
<evidence type="ECO:0000256" key="8">
    <source>
        <dbReference type="ARBA" id="ARBA00032824"/>
    </source>
</evidence>
<dbReference type="PROSITE" id="PS51352">
    <property type="entry name" value="THIOREDOXIN_2"/>
    <property type="match status" value="1"/>
</dbReference>
<name>A0A0F7K144_9GAMM</name>
<evidence type="ECO:0000259" key="12">
    <source>
        <dbReference type="PROSITE" id="PS51352"/>
    </source>
</evidence>
<evidence type="ECO:0000256" key="1">
    <source>
        <dbReference type="ARBA" id="ARBA00003330"/>
    </source>
</evidence>
<organism evidence="13 14">
    <name type="scientific">Sedimenticola thiotaurini</name>
    <dbReference type="NCBI Taxonomy" id="1543721"/>
    <lineage>
        <taxon>Bacteria</taxon>
        <taxon>Pseudomonadati</taxon>
        <taxon>Pseudomonadota</taxon>
        <taxon>Gammaproteobacteria</taxon>
        <taxon>Chromatiales</taxon>
        <taxon>Sedimenticolaceae</taxon>
        <taxon>Sedimenticola</taxon>
    </lineage>
</organism>
<dbReference type="SUPFAM" id="SSF52833">
    <property type="entry name" value="Thioredoxin-like"/>
    <property type="match status" value="1"/>
</dbReference>
<dbReference type="CDD" id="cd02970">
    <property type="entry name" value="PRX_like2"/>
    <property type="match status" value="1"/>
</dbReference>
<evidence type="ECO:0000256" key="11">
    <source>
        <dbReference type="ARBA" id="ARBA00049091"/>
    </source>
</evidence>
<sequence length="214" mass="23543">MGLQQQLEEQKKSTVNKASPETIQTMLQATAELKASGIENRALAAGDRAPAFRLPNANGETIRLTDLLDRGPVVLNFYRGGWCPYCNLELAALQAELPNIQALGASLIAITPEQPDRATETSTRHQLEFEVLSDRGNRVARQFGLVFTLPESIRAIYASFGTDLPAYNGDDRFELPLPATYVIRPDGTISYGFVDADYTRRMEPADIIQALGDL</sequence>
<dbReference type="PANTHER" id="PTHR42801">
    <property type="entry name" value="THIOREDOXIN-DEPENDENT PEROXIDE REDUCTASE"/>
    <property type="match status" value="1"/>
</dbReference>
<dbReference type="InterPro" id="IPR036249">
    <property type="entry name" value="Thioredoxin-like_sf"/>
</dbReference>
<dbReference type="Gene3D" id="3.40.30.10">
    <property type="entry name" value="Glutaredoxin"/>
    <property type="match status" value="1"/>
</dbReference>
<comment type="similarity">
    <text evidence="9">Belongs to the peroxiredoxin family. BCP/PrxQ subfamily.</text>
</comment>
<dbReference type="Pfam" id="PF00578">
    <property type="entry name" value="AhpC-TSA"/>
    <property type="match status" value="1"/>
</dbReference>
<keyword evidence="7" id="KW-0676">Redox-active center</keyword>
<dbReference type="PANTHER" id="PTHR42801:SF7">
    <property type="entry name" value="SLL1159 PROTEIN"/>
    <property type="match status" value="1"/>
</dbReference>
<keyword evidence="3" id="KW-0575">Peroxidase</keyword>
<evidence type="ECO:0000256" key="10">
    <source>
        <dbReference type="ARBA" id="ARBA00042639"/>
    </source>
</evidence>
<dbReference type="InterPro" id="IPR050924">
    <property type="entry name" value="Peroxiredoxin_BCP/PrxQ"/>
</dbReference>
<keyword evidence="14" id="KW-1185">Reference proteome</keyword>